<protein>
    <submittedName>
        <fullName evidence="1">Uncharacterized protein</fullName>
    </submittedName>
</protein>
<accession>A0AA86S3I6</accession>
<proteinExistence type="predicted"/>
<dbReference type="InterPro" id="IPR025322">
    <property type="entry name" value="PADRE_dom"/>
</dbReference>
<dbReference type="Pfam" id="PF14009">
    <property type="entry name" value="PADRE"/>
    <property type="match status" value="1"/>
</dbReference>
<reference evidence="1" key="1">
    <citation type="submission" date="2023-10" db="EMBL/GenBank/DDBJ databases">
        <authorList>
            <person name="Domelevo Entfellner J.-B."/>
        </authorList>
    </citation>
    <scope>NUCLEOTIDE SEQUENCE</scope>
</reference>
<gene>
    <name evidence="1" type="ORF">AYBTSS11_LOCUS2544</name>
</gene>
<evidence type="ECO:0000313" key="1">
    <source>
        <dbReference type="EMBL" id="CAJ1875698.1"/>
    </source>
</evidence>
<sequence>MGNAASSSCISSGVSIGNILKRRKSTKTATLLESDGNTREIKLPVKSGELMIQEFGHVITPLDQLRRTGRVSALVAEEELVAGKVYLLLPVSRVHSKASKFEMAIAETRSSHGKRTKRSNMAKVSPSLIPRSTERDVENEVSLFPVCPRLGNQVRWSPVLDTIFE</sequence>
<dbReference type="Proteomes" id="UP001189624">
    <property type="component" value="Chromosome 1"/>
</dbReference>
<dbReference type="AlphaFoldDB" id="A0AA86S3I6"/>
<evidence type="ECO:0000313" key="2">
    <source>
        <dbReference type="Proteomes" id="UP001189624"/>
    </source>
</evidence>
<organism evidence="1 2">
    <name type="scientific">Sphenostylis stenocarpa</name>
    <dbReference type="NCBI Taxonomy" id="92480"/>
    <lineage>
        <taxon>Eukaryota</taxon>
        <taxon>Viridiplantae</taxon>
        <taxon>Streptophyta</taxon>
        <taxon>Embryophyta</taxon>
        <taxon>Tracheophyta</taxon>
        <taxon>Spermatophyta</taxon>
        <taxon>Magnoliopsida</taxon>
        <taxon>eudicotyledons</taxon>
        <taxon>Gunneridae</taxon>
        <taxon>Pentapetalae</taxon>
        <taxon>rosids</taxon>
        <taxon>fabids</taxon>
        <taxon>Fabales</taxon>
        <taxon>Fabaceae</taxon>
        <taxon>Papilionoideae</taxon>
        <taxon>50 kb inversion clade</taxon>
        <taxon>NPAAA clade</taxon>
        <taxon>indigoferoid/millettioid clade</taxon>
        <taxon>Phaseoleae</taxon>
        <taxon>Sphenostylis</taxon>
    </lineage>
</organism>
<dbReference type="Gramene" id="rna-AYBTSS11_LOCUS2544">
    <property type="protein sequence ID" value="CAJ1875698.1"/>
    <property type="gene ID" value="gene-AYBTSS11_LOCUS2544"/>
</dbReference>
<keyword evidence="2" id="KW-1185">Reference proteome</keyword>
<name>A0AA86S3I6_9FABA</name>
<dbReference type="PANTHER" id="PTHR33052">
    <property type="entry name" value="DUF4228 DOMAIN PROTEIN-RELATED"/>
    <property type="match status" value="1"/>
</dbReference>
<dbReference type="EMBL" id="OY731398">
    <property type="protein sequence ID" value="CAJ1875698.1"/>
    <property type="molecule type" value="Genomic_DNA"/>
</dbReference>